<proteinExistence type="predicted"/>
<name>A0A0F9FZU5_9ZZZZ</name>
<comment type="caution">
    <text evidence="1">The sequence shown here is derived from an EMBL/GenBank/DDBJ whole genome shotgun (WGS) entry which is preliminary data.</text>
</comment>
<reference evidence="1" key="1">
    <citation type="journal article" date="2015" name="Nature">
        <title>Complex archaea that bridge the gap between prokaryotes and eukaryotes.</title>
        <authorList>
            <person name="Spang A."/>
            <person name="Saw J.H."/>
            <person name="Jorgensen S.L."/>
            <person name="Zaremba-Niedzwiedzka K."/>
            <person name="Martijn J."/>
            <person name="Lind A.E."/>
            <person name="van Eijk R."/>
            <person name="Schleper C."/>
            <person name="Guy L."/>
            <person name="Ettema T.J."/>
        </authorList>
    </citation>
    <scope>NUCLEOTIDE SEQUENCE</scope>
</reference>
<sequence length="210" mass="24914">MIYIKEIPETLQQGDILQNLPKITPNQINFDLIKEYWIKSINSEKLPEKTSFKVTPLLANGVILSQSCDIRPKFSILFAEIKDLPHDKLSPTNLEKRIKGIKIIIRDDTRIHYFPPTNEIELFKEPKLLDFKNLFLVPYEFFQENLEKYYVARLKDEAQKVLCEKIVRFFTRFAFEDIIFLKKEEQSFYLESLTGEDKNNAIKTLEKLKY</sequence>
<dbReference type="EMBL" id="LAZR01019600">
    <property type="protein sequence ID" value="KKL91949.1"/>
    <property type="molecule type" value="Genomic_DNA"/>
</dbReference>
<organism evidence="1">
    <name type="scientific">marine sediment metagenome</name>
    <dbReference type="NCBI Taxonomy" id="412755"/>
    <lineage>
        <taxon>unclassified sequences</taxon>
        <taxon>metagenomes</taxon>
        <taxon>ecological metagenomes</taxon>
    </lineage>
</organism>
<gene>
    <name evidence="1" type="ORF">LCGC14_1889560</name>
</gene>
<protein>
    <submittedName>
        <fullName evidence="1">Uncharacterized protein</fullName>
    </submittedName>
</protein>
<dbReference type="AlphaFoldDB" id="A0A0F9FZU5"/>
<evidence type="ECO:0000313" key="1">
    <source>
        <dbReference type="EMBL" id="KKL91949.1"/>
    </source>
</evidence>
<accession>A0A0F9FZU5</accession>